<dbReference type="SMART" id="SM01408">
    <property type="entry name" value="ING"/>
    <property type="match status" value="1"/>
</dbReference>
<dbReference type="InterPro" id="IPR024610">
    <property type="entry name" value="ING_N_histone-binding"/>
</dbReference>
<feature type="region of interest" description="Disordered" evidence="2">
    <location>
        <begin position="300"/>
        <end position="375"/>
    </location>
</feature>
<feature type="domain" description="Inhibitor of growth protein N-terminal histone-binding" evidence="3">
    <location>
        <begin position="4"/>
        <end position="119"/>
    </location>
</feature>
<proteinExistence type="predicted"/>
<evidence type="ECO:0000256" key="1">
    <source>
        <dbReference type="SAM" id="Coils"/>
    </source>
</evidence>
<feature type="region of interest" description="Disordered" evidence="2">
    <location>
        <begin position="213"/>
        <end position="280"/>
    </location>
</feature>
<keyword evidence="5" id="KW-1185">Reference proteome</keyword>
<feature type="compositionally biased region" description="Low complexity" evidence="2">
    <location>
        <begin position="428"/>
        <end position="437"/>
    </location>
</feature>
<feature type="region of interest" description="Disordered" evidence="2">
    <location>
        <begin position="428"/>
        <end position="470"/>
    </location>
</feature>
<gene>
    <name evidence="4" type="ORF">cyc_07662</name>
</gene>
<evidence type="ECO:0000313" key="4">
    <source>
        <dbReference type="EMBL" id="OEH75567.1"/>
    </source>
</evidence>
<dbReference type="VEuPathDB" id="ToxoDB:cyc_07662"/>
<reference evidence="4 5" key="1">
    <citation type="journal article" date="2016" name="BMC Genomics">
        <title>Comparative genomics reveals Cyclospora cayetanensis possesses coccidia-like metabolism and invasion components but unique surface antigens.</title>
        <authorList>
            <person name="Liu S."/>
            <person name="Wang L."/>
            <person name="Zheng H."/>
            <person name="Xu Z."/>
            <person name="Roellig D.M."/>
            <person name="Li N."/>
            <person name="Frace M.A."/>
            <person name="Tang K."/>
            <person name="Arrowood M.J."/>
            <person name="Moss D.M."/>
            <person name="Zhang L."/>
            <person name="Feng Y."/>
            <person name="Xiao L."/>
        </authorList>
    </citation>
    <scope>NUCLEOTIDE SEQUENCE [LARGE SCALE GENOMIC DNA]</scope>
    <source>
        <strain evidence="4 5">CHN_HEN01</strain>
    </source>
</reference>
<dbReference type="AlphaFoldDB" id="A0A1D3CWH8"/>
<dbReference type="Pfam" id="PF12998">
    <property type="entry name" value="ING"/>
    <property type="match status" value="1"/>
</dbReference>
<dbReference type="VEuPathDB" id="ToxoDB:LOC34623587"/>
<evidence type="ECO:0000256" key="2">
    <source>
        <dbReference type="SAM" id="MobiDB-lite"/>
    </source>
</evidence>
<dbReference type="Gene3D" id="6.10.140.1740">
    <property type="match status" value="1"/>
</dbReference>
<comment type="caution">
    <text evidence="4">The sequence shown here is derived from an EMBL/GenBank/DDBJ whole genome shotgun (WGS) entry which is preliminary data.</text>
</comment>
<dbReference type="InParanoid" id="A0A1D3CWH8"/>
<organism evidence="4 5">
    <name type="scientific">Cyclospora cayetanensis</name>
    <dbReference type="NCBI Taxonomy" id="88456"/>
    <lineage>
        <taxon>Eukaryota</taxon>
        <taxon>Sar</taxon>
        <taxon>Alveolata</taxon>
        <taxon>Apicomplexa</taxon>
        <taxon>Conoidasida</taxon>
        <taxon>Coccidia</taxon>
        <taxon>Eucoccidiorida</taxon>
        <taxon>Eimeriorina</taxon>
        <taxon>Eimeriidae</taxon>
        <taxon>Cyclospora</taxon>
    </lineage>
</organism>
<feature type="coiled-coil region" evidence="1">
    <location>
        <begin position="19"/>
        <end position="46"/>
    </location>
</feature>
<accession>A0A1D3CWH8</accession>
<dbReference type="Proteomes" id="UP000095192">
    <property type="component" value="Unassembled WGS sequence"/>
</dbReference>
<sequence length="470" mass="49191">MGDNLDAFLEDILSLPRWVKRSLALLRELDAKCEEYSEDAQRRRSRYLAMARAKLQSYSGQQVPEALYNDPELEAEAGAAGNSSREAHALMKEKVVVLNQLLRVLRGETEGFKVSLAKLAKEVGGEEMTRVARRKSDDTLGPCADRPEDLAHRIGPLAAPVHGTLVTRGTSLRGRLGLSSAPTSGSVCCKDDSGLLGPPEVPSDAVYAFSAGGAPPSSVAGTSRSRPIKKKAARSNSAAASGLDANSAIKRPHPPSAGGPAAKKHQASEASPYAGVSEDCRSQMPCAGEERIGDGGFVGISTSSPCGSSTVSTQQGLPGGRAKRFKQPPNTTLPATQPADSLMGSLSTPEVYGDQMAVGRSVRGSGNRMHKKGRDSLSVVPLGALNDAVPGQTLSAVQFEQPGLEALDRDTTSSVGQPPGVLVSLQQGLPHQQHQLLIAKTKSPAERGPTHKSTPRSPTGRPGLARTGLG</sequence>
<keyword evidence="1" id="KW-0175">Coiled coil</keyword>
<name>A0A1D3CWH8_9EIME</name>
<protein>
    <recommendedName>
        <fullName evidence="3">Inhibitor of growth protein N-terminal histone-binding domain-containing protein</fullName>
    </recommendedName>
</protein>
<evidence type="ECO:0000259" key="3">
    <source>
        <dbReference type="SMART" id="SM01408"/>
    </source>
</evidence>
<feature type="compositionally biased region" description="Low complexity" evidence="2">
    <location>
        <begin position="301"/>
        <end position="313"/>
    </location>
</feature>
<evidence type="ECO:0000313" key="5">
    <source>
        <dbReference type="Proteomes" id="UP000095192"/>
    </source>
</evidence>
<dbReference type="EMBL" id="JROU02001696">
    <property type="protein sequence ID" value="OEH75567.1"/>
    <property type="molecule type" value="Genomic_DNA"/>
</dbReference>
<feature type="compositionally biased region" description="Polar residues" evidence="2">
    <location>
        <begin position="328"/>
        <end position="348"/>
    </location>
</feature>